<keyword evidence="11" id="KW-0966">Cell projection</keyword>
<protein>
    <recommendedName>
        <fullName evidence="2">Negative regulator of flagellin synthesis</fullName>
    </recommendedName>
    <alternativeName>
        <fullName evidence="8">Anti-sigma-28 factor</fullName>
    </alternativeName>
</protein>
<gene>
    <name evidence="11" type="primary">flgM</name>
    <name evidence="11" type="ORF">GCM10023333_24870</name>
</gene>
<keyword evidence="11" id="KW-0969">Cilium</keyword>
<comment type="caution">
    <text evidence="11">The sequence shown here is derived from an EMBL/GenBank/DDBJ whole genome shotgun (WGS) entry which is preliminary data.</text>
</comment>
<dbReference type="RefSeq" id="WP_345335727.1">
    <property type="nucleotide sequence ID" value="NZ_BAABJZ010000083.1"/>
</dbReference>
<evidence type="ECO:0000256" key="5">
    <source>
        <dbReference type="ARBA" id="ARBA00023015"/>
    </source>
</evidence>
<evidence type="ECO:0000256" key="7">
    <source>
        <dbReference type="ARBA" id="ARBA00024739"/>
    </source>
</evidence>
<evidence type="ECO:0000259" key="10">
    <source>
        <dbReference type="Pfam" id="PF04316"/>
    </source>
</evidence>
<dbReference type="InterPro" id="IPR035890">
    <property type="entry name" value="Anti-sigma-28_factor_FlgM_sf"/>
</dbReference>
<comment type="similarity">
    <text evidence="1">Belongs to the FlgM family.</text>
</comment>
<reference evidence="12" key="1">
    <citation type="journal article" date="2019" name="Int. J. Syst. Evol. Microbiol.">
        <title>The Global Catalogue of Microorganisms (GCM) 10K type strain sequencing project: providing services to taxonomists for standard genome sequencing and annotation.</title>
        <authorList>
            <consortium name="The Broad Institute Genomics Platform"/>
            <consortium name="The Broad Institute Genome Sequencing Center for Infectious Disease"/>
            <person name="Wu L."/>
            <person name="Ma J."/>
        </authorList>
    </citation>
    <scope>NUCLEOTIDE SEQUENCE [LARGE SCALE GENOMIC DNA]</scope>
    <source>
        <strain evidence="12">JCM 18401</strain>
    </source>
</reference>
<name>A0ABP9EYW6_9GAMM</name>
<evidence type="ECO:0000256" key="8">
    <source>
        <dbReference type="ARBA" id="ARBA00030117"/>
    </source>
</evidence>
<keyword evidence="4" id="KW-1005">Bacterial flagellum biogenesis</keyword>
<dbReference type="EMBL" id="BAABJZ010000083">
    <property type="protein sequence ID" value="GAA4890619.1"/>
    <property type="molecule type" value="Genomic_DNA"/>
</dbReference>
<dbReference type="SUPFAM" id="SSF101498">
    <property type="entry name" value="Anti-sigma factor FlgM"/>
    <property type="match status" value="1"/>
</dbReference>
<dbReference type="Proteomes" id="UP001499988">
    <property type="component" value="Unassembled WGS sequence"/>
</dbReference>
<keyword evidence="3" id="KW-0678">Repressor</keyword>
<keyword evidence="6" id="KW-0804">Transcription</keyword>
<keyword evidence="12" id="KW-1185">Reference proteome</keyword>
<proteinExistence type="inferred from homology"/>
<evidence type="ECO:0000313" key="12">
    <source>
        <dbReference type="Proteomes" id="UP001499988"/>
    </source>
</evidence>
<dbReference type="InterPro" id="IPR031316">
    <property type="entry name" value="FlgM_C"/>
</dbReference>
<feature type="region of interest" description="Disordered" evidence="9">
    <location>
        <begin position="17"/>
        <end position="38"/>
    </location>
</feature>
<evidence type="ECO:0000256" key="4">
    <source>
        <dbReference type="ARBA" id="ARBA00022795"/>
    </source>
</evidence>
<evidence type="ECO:0000256" key="2">
    <source>
        <dbReference type="ARBA" id="ARBA00017823"/>
    </source>
</evidence>
<feature type="domain" description="Anti-sigma-28 factor FlgM C-terminal" evidence="10">
    <location>
        <begin position="40"/>
        <end position="93"/>
    </location>
</feature>
<evidence type="ECO:0000256" key="1">
    <source>
        <dbReference type="ARBA" id="ARBA00005322"/>
    </source>
</evidence>
<sequence length="104" mass="11104">MAIDLNNLIGGAPRALNQHTQAAAHKAPQAEAQPHTHKGDEVVLTEQAQQLKRAEASLASATGIDQAKVDSIKAAIAEGRYHVDPEKLADNIARFESELDGLMD</sequence>
<dbReference type="Pfam" id="PF04316">
    <property type="entry name" value="FlgM"/>
    <property type="match status" value="1"/>
</dbReference>
<accession>A0ABP9EYW6</accession>
<dbReference type="InterPro" id="IPR007412">
    <property type="entry name" value="FlgM"/>
</dbReference>
<keyword evidence="11" id="KW-0282">Flagellum</keyword>
<dbReference type="NCBIfam" id="TIGR03824">
    <property type="entry name" value="FlgM_jcvi"/>
    <property type="match status" value="1"/>
</dbReference>
<keyword evidence="5" id="KW-0805">Transcription regulation</keyword>
<comment type="function">
    <text evidence="7">Responsible for the coupling of flagellin expression to flagellar assembly by preventing expression of the flagellin genes when a component of the middle class of proteins is defective. It negatively regulates flagellar genes by inhibiting the activity of FliA by directly binding to FliA.</text>
</comment>
<evidence type="ECO:0000256" key="9">
    <source>
        <dbReference type="SAM" id="MobiDB-lite"/>
    </source>
</evidence>
<feature type="compositionally biased region" description="Low complexity" evidence="9">
    <location>
        <begin position="18"/>
        <end position="33"/>
    </location>
</feature>
<evidence type="ECO:0000256" key="6">
    <source>
        <dbReference type="ARBA" id="ARBA00023163"/>
    </source>
</evidence>
<organism evidence="11 12">
    <name type="scientific">Ferrimonas pelagia</name>
    <dbReference type="NCBI Taxonomy" id="1177826"/>
    <lineage>
        <taxon>Bacteria</taxon>
        <taxon>Pseudomonadati</taxon>
        <taxon>Pseudomonadota</taxon>
        <taxon>Gammaproteobacteria</taxon>
        <taxon>Alteromonadales</taxon>
        <taxon>Ferrimonadaceae</taxon>
        <taxon>Ferrimonas</taxon>
    </lineage>
</organism>
<evidence type="ECO:0000313" key="11">
    <source>
        <dbReference type="EMBL" id="GAA4890619.1"/>
    </source>
</evidence>
<evidence type="ECO:0000256" key="3">
    <source>
        <dbReference type="ARBA" id="ARBA00022491"/>
    </source>
</evidence>